<feature type="compositionally biased region" description="Low complexity" evidence="1">
    <location>
        <begin position="26"/>
        <end position="51"/>
    </location>
</feature>
<dbReference type="Proteomes" id="UP000314294">
    <property type="component" value="Unassembled WGS sequence"/>
</dbReference>
<accession>A0A4Z2E3U4</accession>
<gene>
    <name evidence="2" type="ORF">EYF80_066839</name>
</gene>
<sequence length="92" mass="9760">MTSSFLSRPITGLVSAVRRSDRSRRSGAATACLRLVGRPGGRSLRSRAAAAHPDDGGHDGGAGEQRDTTEEERRRVTSCDVDQPTCTTTTTT</sequence>
<feature type="compositionally biased region" description="Basic and acidic residues" evidence="1">
    <location>
        <begin position="64"/>
        <end position="77"/>
    </location>
</feature>
<keyword evidence="3" id="KW-1185">Reference proteome</keyword>
<feature type="region of interest" description="Disordered" evidence="1">
    <location>
        <begin position="17"/>
        <end position="92"/>
    </location>
</feature>
<protein>
    <submittedName>
        <fullName evidence="2">Uncharacterized protein</fullName>
    </submittedName>
</protein>
<evidence type="ECO:0000313" key="2">
    <source>
        <dbReference type="EMBL" id="TNN23042.1"/>
    </source>
</evidence>
<organism evidence="2 3">
    <name type="scientific">Liparis tanakae</name>
    <name type="common">Tanaka's snailfish</name>
    <dbReference type="NCBI Taxonomy" id="230148"/>
    <lineage>
        <taxon>Eukaryota</taxon>
        <taxon>Metazoa</taxon>
        <taxon>Chordata</taxon>
        <taxon>Craniata</taxon>
        <taxon>Vertebrata</taxon>
        <taxon>Euteleostomi</taxon>
        <taxon>Actinopterygii</taxon>
        <taxon>Neopterygii</taxon>
        <taxon>Teleostei</taxon>
        <taxon>Neoteleostei</taxon>
        <taxon>Acanthomorphata</taxon>
        <taxon>Eupercaria</taxon>
        <taxon>Perciformes</taxon>
        <taxon>Cottioidei</taxon>
        <taxon>Cottales</taxon>
        <taxon>Liparidae</taxon>
        <taxon>Liparis</taxon>
    </lineage>
</organism>
<dbReference type="EMBL" id="SRLO01020032">
    <property type="protein sequence ID" value="TNN23042.1"/>
    <property type="molecule type" value="Genomic_DNA"/>
</dbReference>
<evidence type="ECO:0000313" key="3">
    <source>
        <dbReference type="Proteomes" id="UP000314294"/>
    </source>
</evidence>
<dbReference type="AlphaFoldDB" id="A0A4Z2E3U4"/>
<comment type="caution">
    <text evidence="2">The sequence shown here is derived from an EMBL/GenBank/DDBJ whole genome shotgun (WGS) entry which is preliminary data.</text>
</comment>
<proteinExistence type="predicted"/>
<evidence type="ECO:0000256" key="1">
    <source>
        <dbReference type="SAM" id="MobiDB-lite"/>
    </source>
</evidence>
<reference evidence="2 3" key="1">
    <citation type="submission" date="2019-03" db="EMBL/GenBank/DDBJ databases">
        <title>First draft genome of Liparis tanakae, snailfish: a comprehensive survey of snailfish specific genes.</title>
        <authorList>
            <person name="Kim W."/>
            <person name="Song I."/>
            <person name="Jeong J.-H."/>
            <person name="Kim D."/>
            <person name="Kim S."/>
            <person name="Ryu S."/>
            <person name="Song J.Y."/>
            <person name="Lee S.K."/>
        </authorList>
    </citation>
    <scope>NUCLEOTIDE SEQUENCE [LARGE SCALE GENOMIC DNA]</scope>
    <source>
        <tissue evidence="2">Muscle</tissue>
    </source>
</reference>
<name>A0A4Z2E3U4_9TELE</name>